<feature type="domain" description="Histidine kinase" evidence="9">
    <location>
        <begin position="393"/>
        <end position="625"/>
    </location>
</feature>
<evidence type="ECO:0000256" key="5">
    <source>
        <dbReference type="ARBA" id="ARBA00022553"/>
    </source>
</evidence>
<dbReference type="SUPFAM" id="SSF55874">
    <property type="entry name" value="ATPase domain of HSP90 chaperone/DNA topoisomerase II/histidine kinase"/>
    <property type="match status" value="1"/>
</dbReference>
<proteinExistence type="predicted"/>
<comment type="subcellular location">
    <subcellularLocation>
        <location evidence="2">Cell membrane</location>
        <topology evidence="2">Multi-pass membrane protein</topology>
    </subcellularLocation>
</comment>
<dbReference type="InterPro" id="IPR005467">
    <property type="entry name" value="His_kinase_dom"/>
</dbReference>
<keyword evidence="11" id="KW-1185">Reference proteome</keyword>
<dbReference type="PRINTS" id="PR00344">
    <property type="entry name" value="BCTRLSENSOR"/>
</dbReference>
<evidence type="ECO:0000256" key="7">
    <source>
        <dbReference type="ARBA" id="ARBA00022989"/>
    </source>
</evidence>
<dbReference type="SUPFAM" id="SSF47384">
    <property type="entry name" value="Homodimeric domain of signal transducing histidine kinase"/>
    <property type="match status" value="1"/>
</dbReference>
<dbReference type="InterPro" id="IPR036890">
    <property type="entry name" value="HATPase_C_sf"/>
</dbReference>
<evidence type="ECO:0000256" key="4">
    <source>
        <dbReference type="ARBA" id="ARBA00022475"/>
    </source>
</evidence>
<protein>
    <recommendedName>
        <fullName evidence="3">histidine kinase</fullName>
        <ecNumber evidence="3">2.7.13.3</ecNumber>
    </recommendedName>
</protein>
<dbReference type="EC" id="2.7.13.3" evidence="3"/>
<evidence type="ECO:0000313" key="10">
    <source>
        <dbReference type="EMBL" id="AUG51393.1"/>
    </source>
</evidence>
<keyword evidence="4" id="KW-1003">Cell membrane</keyword>
<keyword evidence="7 8" id="KW-1133">Transmembrane helix</keyword>
<gene>
    <name evidence="10" type="ORF">CSC3H3_00650</name>
</gene>
<accession>A0ABN5FAW8</accession>
<evidence type="ECO:0000256" key="2">
    <source>
        <dbReference type="ARBA" id="ARBA00004651"/>
    </source>
</evidence>
<dbReference type="Gene3D" id="3.30.565.10">
    <property type="entry name" value="Histidine kinase-like ATPase, C-terminal domain"/>
    <property type="match status" value="1"/>
</dbReference>
<dbReference type="InterPro" id="IPR004358">
    <property type="entry name" value="Sig_transdc_His_kin-like_C"/>
</dbReference>
<dbReference type="SMART" id="SM00387">
    <property type="entry name" value="HATPase_c"/>
    <property type="match status" value="1"/>
</dbReference>
<dbReference type="InterPro" id="IPR036097">
    <property type="entry name" value="HisK_dim/P_sf"/>
</dbReference>
<dbReference type="PANTHER" id="PTHR43065">
    <property type="entry name" value="SENSOR HISTIDINE KINASE"/>
    <property type="match status" value="1"/>
</dbReference>
<dbReference type="InterPro" id="IPR003661">
    <property type="entry name" value="HisK_dim/P_dom"/>
</dbReference>
<evidence type="ECO:0000256" key="6">
    <source>
        <dbReference type="ARBA" id="ARBA00022692"/>
    </source>
</evidence>
<dbReference type="Proteomes" id="UP000233458">
    <property type="component" value="Chromosome"/>
</dbReference>
<evidence type="ECO:0000256" key="3">
    <source>
        <dbReference type="ARBA" id="ARBA00012438"/>
    </source>
</evidence>
<dbReference type="Gene3D" id="1.10.287.130">
    <property type="match status" value="1"/>
</dbReference>
<dbReference type="Gene3D" id="3.30.450.20">
    <property type="entry name" value="PAS domain"/>
    <property type="match status" value="2"/>
</dbReference>
<reference evidence="10 11" key="1">
    <citation type="submission" date="2017-10" db="EMBL/GenBank/DDBJ databases">
        <title>Biodiversity and function of Thalassospira species in the particle-attached aromatic-hydrocarbon-degrading consortia from the surface seawater of the China South Sea.</title>
        <authorList>
            <person name="Dong C."/>
            <person name="Liu R."/>
            <person name="Shao Z."/>
        </authorList>
    </citation>
    <scope>NUCLEOTIDE SEQUENCE [LARGE SCALE GENOMIC DNA]</scope>
    <source>
        <strain evidence="10 11">CSC3H3</strain>
    </source>
</reference>
<dbReference type="SUPFAM" id="SSF103190">
    <property type="entry name" value="Sensory domain-like"/>
    <property type="match status" value="2"/>
</dbReference>
<evidence type="ECO:0000256" key="1">
    <source>
        <dbReference type="ARBA" id="ARBA00000085"/>
    </source>
</evidence>
<feature type="transmembrane region" description="Helical" evidence="8">
    <location>
        <begin position="32"/>
        <end position="55"/>
    </location>
</feature>
<dbReference type="EMBL" id="CP024199">
    <property type="protein sequence ID" value="AUG51393.1"/>
    <property type="molecule type" value="Genomic_DNA"/>
</dbReference>
<keyword evidence="8" id="KW-0472">Membrane</keyword>
<evidence type="ECO:0000256" key="8">
    <source>
        <dbReference type="SAM" id="Phobius"/>
    </source>
</evidence>
<sequence length="639" mass="71315">MTAARRAMIKRAQDGLLSGAGSLHNTLLSLHFWWLFALIFMLCTLLLGAGIFGWYQAEQKSLREDRELVLERIVNRRENLLYNSFISFEQQLLIAAETDDIRDFPASEDAAANHLSVIVKQLPNIFQARILANDGMEIVRVDRIGNRVARIPEQDLQDKSDRYYYQRATKIMANEIYISALDLNVENGMIEVPWRPTVRLVTQILDHDGKKEGYLVFNIDASQMLTEFGYFGLRDVDTALLNNDGYWLAGKPKQDLWGFMTGSGITLSKSDPALWKKLKDEATSGVFEHGDTLYTVRRLPLSGIVAGGALVNRRVEDNSLLILGSANLQSRLTAFESRDFIFIAMWLVLSGSLSWVGAYHSIKRRQARDVQQRVDEQLLEVQRMASLGRIVAGVAHELRTPIGNALTTVSALSEDVDELGAAFKSSQIRRSTVDEHLDHLKGGCRIVQSNIERAVALIGHFKRTAIDQSTQKRRKFDLANVLNSLLETVRPEFRKSSIVVRKDCPPGLMMESYPSAIDQIILNLLQNAKIHAFTGRKSGTVSVRAFALNNETICIEVVDDGVGVPAEFADRIFEPFWSTKWNSGGSGLGLSVVANVVNRVLMGEITVNSVENEGTTFRIVIPVTAPLASVQTDAQYKSD</sequence>
<keyword evidence="6 8" id="KW-0812">Transmembrane</keyword>
<dbReference type="RefSeq" id="WP_101283056.1">
    <property type="nucleotide sequence ID" value="NZ_CP024199.1"/>
</dbReference>
<dbReference type="CDD" id="cd00082">
    <property type="entry name" value="HisKA"/>
    <property type="match status" value="1"/>
</dbReference>
<dbReference type="CDD" id="cd00075">
    <property type="entry name" value="HATPase"/>
    <property type="match status" value="1"/>
</dbReference>
<dbReference type="InterPro" id="IPR048760">
    <property type="entry name" value="VP0354-like_sensor_dom"/>
</dbReference>
<comment type="catalytic activity">
    <reaction evidence="1">
        <text>ATP + protein L-histidine = ADP + protein N-phospho-L-histidine.</text>
        <dbReference type="EC" id="2.7.13.3"/>
    </reaction>
</comment>
<name>A0ABN5FAW8_9PROT</name>
<feature type="transmembrane region" description="Helical" evidence="8">
    <location>
        <begin position="340"/>
        <end position="362"/>
    </location>
</feature>
<dbReference type="InterPro" id="IPR003594">
    <property type="entry name" value="HATPase_dom"/>
</dbReference>
<keyword evidence="5" id="KW-0597">Phosphoprotein</keyword>
<dbReference type="Pfam" id="PF21623">
    <property type="entry name" value="HK_sensor_dom_bact"/>
    <property type="match status" value="1"/>
</dbReference>
<dbReference type="PROSITE" id="PS50109">
    <property type="entry name" value="HIS_KIN"/>
    <property type="match status" value="1"/>
</dbReference>
<evidence type="ECO:0000313" key="11">
    <source>
        <dbReference type="Proteomes" id="UP000233458"/>
    </source>
</evidence>
<organism evidence="10 11">
    <name type="scientific">Thalassospira marina</name>
    <dbReference type="NCBI Taxonomy" id="2048283"/>
    <lineage>
        <taxon>Bacteria</taxon>
        <taxon>Pseudomonadati</taxon>
        <taxon>Pseudomonadota</taxon>
        <taxon>Alphaproteobacteria</taxon>
        <taxon>Rhodospirillales</taxon>
        <taxon>Thalassospiraceae</taxon>
        <taxon>Thalassospira</taxon>
    </lineage>
</organism>
<evidence type="ECO:0000259" key="9">
    <source>
        <dbReference type="PROSITE" id="PS50109"/>
    </source>
</evidence>
<dbReference type="InterPro" id="IPR029151">
    <property type="entry name" value="Sensor-like_sf"/>
</dbReference>
<dbReference type="Pfam" id="PF02518">
    <property type="entry name" value="HATPase_c"/>
    <property type="match status" value="1"/>
</dbReference>